<dbReference type="SUPFAM" id="SSF50199">
    <property type="entry name" value="Staphylococcal nuclease"/>
    <property type="match status" value="1"/>
</dbReference>
<gene>
    <name evidence="2" type="ORF">EYR15_08415</name>
</gene>
<keyword evidence="3" id="KW-1185">Reference proteome</keyword>
<feature type="domain" description="TNase-like" evidence="1">
    <location>
        <begin position="66"/>
        <end position="172"/>
    </location>
</feature>
<protein>
    <submittedName>
        <fullName evidence="2">Nuclease</fullName>
    </submittedName>
</protein>
<evidence type="ECO:0000313" key="2">
    <source>
        <dbReference type="EMBL" id="TBN53810.1"/>
    </source>
</evidence>
<name>A0A4Q9GPJ0_9HYPH</name>
<dbReference type="InterPro" id="IPR016071">
    <property type="entry name" value="Staphylococal_nuclease_OB-fold"/>
</dbReference>
<dbReference type="EMBL" id="SIUB01000003">
    <property type="protein sequence ID" value="TBN53810.1"/>
    <property type="molecule type" value="Genomic_DNA"/>
</dbReference>
<sequence>MSLFLYPRLMLHYRRIMILDQPFSARLAHLACGALAGVVVGAGATLASIKREPAPHGHVERPTSSAAVAASALAVIDGDTLEARIAVFPGQEIVTRIRLAGVDTPERRGRCAGERDAAEKATRALKALVEGRRLSLTDVRGDKYFGRVVARVANEDGDVADALISGGYGRPYGGGRREGWC</sequence>
<dbReference type="PROSITE" id="PS50830">
    <property type="entry name" value="TNASE_3"/>
    <property type="match status" value="1"/>
</dbReference>
<dbReference type="Pfam" id="PF00565">
    <property type="entry name" value="SNase"/>
    <property type="match status" value="1"/>
</dbReference>
<proteinExistence type="predicted"/>
<reference evidence="2 3" key="1">
    <citation type="submission" date="2019-02" db="EMBL/GenBank/DDBJ databases">
        <title>Hansschlegelia quercus sp. nov., a novel methylotrophic bacterium from buds of oak (Quercus robur L.).</title>
        <authorList>
            <person name="Agafonova N.V."/>
            <person name="Kaparullina E.N."/>
            <person name="Grouzdev D.S."/>
            <person name="Doronina N.V."/>
        </authorList>
    </citation>
    <scope>NUCLEOTIDE SEQUENCE [LARGE SCALE GENOMIC DNA]</scope>
    <source>
        <strain evidence="2 3">Dub</strain>
    </source>
</reference>
<dbReference type="InterPro" id="IPR035437">
    <property type="entry name" value="SNase_OB-fold_sf"/>
</dbReference>
<accession>A0A4Q9GPJ0</accession>
<dbReference type="Gene3D" id="2.40.50.90">
    <property type="match status" value="1"/>
</dbReference>
<dbReference type="OrthoDB" id="309040at2"/>
<dbReference type="AlphaFoldDB" id="A0A4Q9GPJ0"/>
<evidence type="ECO:0000313" key="3">
    <source>
        <dbReference type="Proteomes" id="UP000291613"/>
    </source>
</evidence>
<comment type="caution">
    <text evidence="2">The sequence shown here is derived from an EMBL/GenBank/DDBJ whole genome shotgun (WGS) entry which is preliminary data.</text>
</comment>
<dbReference type="Proteomes" id="UP000291613">
    <property type="component" value="Unassembled WGS sequence"/>
</dbReference>
<evidence type="ECO:0000259" key="1">
    <source>
        <dbReference type="PROSITE" id="PS50830"/>
    </source>
</evidence>
<dbReference type="SMART" id="SM00318">
    <property type="entry name" value="SNc"/>
    <property type="match status" value="1"/>
</dbReference>
<organism evidence="2 3">
    <name type="scientific">Hansschlegelia quercus</name>
    <dbReference type="NCBI Taxonomy" id="2528245"/>
    <lineage>
        <taxon>Bacteria</taxon>
        <taxon>Pseudomonadati</taxon>
        <taxon>Pseudomonadota</taxon>
        <taxon>Alphaproteobacteria</taxon>
        <taxon>Hyphomicrobiales</taxon>
        <taxon>Methylopilaceae</taxon>
        <taxon>Hansschlegelia</taxon>
    </lineage>
</organism>